<dbReference type="InterPro" id="IPR008920">
    <property type="entry name" value="TF_FadR/GntR_C"/>
</dbReference>
<dbReference type="Proteomes" id="UP000266089">
    <property type="component" value="Unassembled WGS sequence"/>
</dbReference>
<evidence type="ECO:0000259" key="4">
    <source>
        <dbReference type="PROSITE" id="PS50949"/>
    </source>
</evidence>
<name>A0A399E1G4_9DEIN</name>
<dbReference type="InterPro" id="IPR000485">
    <property type="entry name" value="AsnC-type_HTH_dom"/>
</dbReference>
<organism evidence="5 6">
    <name type="scientific">Meiothermus taiwanensis</name>
    <dbReference type="NCBI Taxonomy" id="172827"/>
    <lineage>
        <taxon>Bacteria</taxon>
        <taxon>Thermotogati</taxon>
        <taxon>Deinococcota</taxon>
        <taxon>Deinococci</taxon>
        <taxon>Thermales</taxon>
        <taxon>Thermaceae</taxon>
        <taxon>Meiothermus</taxon>
    </lineage>
</organism>
<proteinExistence type="predicted"/>
<dbReference type="AlphaFoldDB" id="A0A399E1G4"/>
<dbReference type="Gene3D" id="1.10.10.10">
    <property type="entry name" value="Winged helix-like DNA-binding domain superfamily/Winged helix DNA-binding domain"/>
    <property type="match status" value="1"/>
</dbReference>
<comment type="caution">
    <text evidence="5">The sequence shown here is derived from an EMBL/GenBank/DDBJ whole genome shotgun (WGS) entry which is preliminary data.</text>
</comment>
<dbReference type="RefSeq" id="WP_027886446.1">
    <property type="nucleotide sequence ID" value="NZ_JBHSXZ010000012.1"/>
</dbReference>
<dbReference type="PRINTS" id="PR00035">
    <property type="entry name" value="HTHGNTR"/>
</dbReference>
<dbReference type="InterPro" id="IPR036388">
    <property type="entry name" value="WH-like_DNA-bd_sf"/>
</dbReference>
<dbReference type="InterPro" id="IPR011711">
    <property type="entry name" value="GntR_C"/>
</dbReference>
<gene>
    <name evidence="5" type="primary">lutR_2</name>
    <name evidence="5" type="ORF">Mcate_00799</name>
</gene>
<accession>A0A399E1G4</accession>
<evidence type="ECO:0000256" key="2">
    <source>
        <dbReference type="ARBA" id="ARBA00023125"/>
    </source>
</evidence>
<dbReference type="Gene3D" id="1.20.120.530">
    <property type="entry name" value="GntR ligand-binding domain-like"/>
    <property type="match status" value="1"/>
</dbReference>
<dbReference type="PANTHER" id="PTHR43537:SF24">
    <property type="entry name" value="GLUCONATE OPERON TRANSCRIPTIONAL REPRESSOR"/>
    <property type="match status" value="1"/>
</dbReference>
<dbReference type="SUPFAM" id="SSF46785">
    <property type="entry name" value="Winged helix' DNA-binding domain"/>
    <property type="match status" value="1"/>
</dbReference>
<protein>
    <submittedName>
        <fullName evidence="5">HTH-type transcriptional regulator LutR</fullName>
    </submittedName>
</protein>
<evidence type="ECO:0000313" key="6">
    <source>
        <dbReference type="Proteomes" id="UP000266089"/>
    </source>
</evidence>
<dbReference type="OrthoDB" id="9781630at2"/>
<evidence type="ECO:0000313" key="5">
    <source>
        <dbReference type="EMBL" id="RIH78477.1"/>
    </source>
</evidence>
<keyword evidence="2" id="KW-0238">DNA-binding</keyword>
<dbReference type="EMBL" id="QWKX01000014">
    <property type="protein sequence ID" value="RIH78477.1"/>
    <property type="molecule type" value="Genomic_DNA"/>
</dbReference>
<reference evidence="5 6" key="1">
    <citation type="submission" date="2018-08" db="EMBL/GenBank/DDBJ databases">
        <title>Meiothermus cateniformans JCM 15151 genome sequencing project.</title>
        <authorList>
            <person name="Da Costa M.S."/>
            <person name="Albuquerque L."/>
            <person name="Raposo P."/>
            <person name="Froufe H.J.C."/>
            <person name="Barroso C.S."/>
            <person name="Egas C."/>
        </authorList>
    </citation>
    <scope>NUCLEOTIDE SEQUENCE [LARGE SCALE GENOMIC DNA]</scope>
    <source>
        <strain evidence="5 6">JCM 15151</strain>
    </source>
</reference>
<dbReference type="SMART" id="SM00895">
    <property type="entry name" value="FCD"/>
    <property type="match status" value="1"/>
</dbReference>
<dbReference type="Pfam" id="PF07729">
    <property type="entry name" value="FCD"/>
    <property type="match status" value="1"/>
</dbReference>
<dbReference type="InterPro" id="IPR036390">
    <property type="entry name" value="WH_DNA-bd_sf"/>
</dbReference>
<dbReference type="PROSITE" id="PS50949">
    <property type="entry name" value="HTH_GNTR"/>
    <property type="match status" value="1"/>
</dbReference>
<dbReference type="CDD" id="cd07377">
    <property type="entry name" value="WHTH_GntR"/>
    <property type="match status" value="1"/>
</dbReference>
<evidence type="ECO:0000256" key="3">
    <source>
        <dbReference type="ARBA" id="ARBA00023163"/>
    </source>
</evidence>
<evidence type="ECO:0000256" key="1">
    <source>
        <dbReference type="ARBA" id="ARBA00023015"/>
    </source>
</evidence>
<feature type="domain" description="HTH gntR-type" evidence="4">
    <location>
        <begin position="8"/>
        <end position="75"/>
    </location>
</feature>
<sequence>MAQFQRPHSVREAAYAHLRGAILMGALLPGARISEPGLAQELGVSRTPVREALQRLAQEGLVELLPGKGARVRVLSAEEVREVYDVRALLEGEAAALAAQNATEEELNRLERLLQALDALPKEAYAQQMQVDFDFHTALIEAAHNKTLARIYADLRSSLTLVRSFQQTLSQHPKTRQQHQAILSALKARNPAEAAEAARAHVRHFRDLVMQSLQAQAWQ</sequence>
<dbReference type="InterPro" id="IPR000524">
    <property type="entry name" value="Tscrpt_reg_HTH_GntR"/>
</dbReference>
<dbReference type="PRINTS" id="PR00033">
    <property type="entry name" value="HTHASNC"/>
</dbReference>
<dbReference type="PANTHER" id="PTHR43537">
    <property type="entry name" value="TRANSCRIPTIONAL REGULATOR, GNTR FAMILY"/>
    <property type="match status" value="1"/>
</dbReference>
<keyword evidence="1" id="KW-0805">Transcription regulation</keyword>
<dbReference type="Pfam" id="PF00392">
    <property type="entry name" value="GntR"/>
    <property type="match status" value="1"/>
</dbReference>
<dbReference type="SUPFAM" id="SSF48008">
    <property type="entry name" value="GntR ligand-binding domain-like"/>
    <property type="match status" value="1"/>
</dbReference>
<dbReference type="GO" id="GO:0043565">
    <property type="term" value="F:sequence-specific DNA binding"/>
    <property type="evidence" value="ECO:0007669"/>
    <property type="project" value="InterPro"/>
</dbReference>
<dbReference type="SMART" id="SM00345">
    <property type="entry name" value="HTH_GNTR"/>
    <property type="match status" value="1"/>
</dbReference>
<dbReference type="GO" id="GO:0003700">
    <property type="term" value="F:DNA-binding transcription factor activity"/>
    <property type="evidence" value="ECO:0007669"/>
    <property type="project" value="InterPro"/>
</dbReference>
<keyword evidence="3" id="KW-0804">Transcription</keyword>